<dbReference type="InterPro" id="IPR013766">
    <property type="entry name" value="Thioredoxin_domain"/>
</dbReference>
<keyword evidence="6" id="KW-1133">Transmembrane helix</keyword>
<name>A0A2M8LHB0_9BACT</name>
<protein>
    <recommendedName>
        <fullName evidence="7">Thioredoxin domain-containing protein</fullName>
    </recommendedName>
</protein>
<dbReference type="SUPFAM" id="SSF52833">
    <property type="entry name" value="Thioredoxin-like"/>
    <property type="match status" value="1"/>
</dbReference>
<gene>
    <name evidence="8" type="ORF">COV05_02585</name>
</gene>
<accession>A0A2M8LHB0</accession>
<evidence type="ECO:0000256" key="1">
    <source>
        <dbReference type="ARBA" id="ARBA00005791"/>
    </source>
</evidence>
<dbReference type="GO" id="GO:0016491">
    <property type="term" value="F:oxidoreductase activity"/>
    <property type="evidence" value="ECO:0007669"/>
    <property type="project" value="UniProtKB-KW"/>
</dbReference>
<keyword evidence="3" id="KW-0560">Oxidoreductase</keyword>
<comment type="caution">
    <text evidence="8">The sequence shown here is derived from an EMBL/GenBank/DDBJ whole genome shotgun (WGS) entry which is preliminary data.</text>
</comment>
<dbReference type="InterPro" id="IPR012336">
    <property type="entry name" value="Thioredoxin-like_fold"/>
</dbReference>
<dbReference type="Gene3D" id="3.40.30.10">
    <property type="entry name" value="Glutaredoxin"/>
    <property type="match status" value="1"/>
</dbReference>
<sequence length="216" mass="24164">MQHRWLSFLSIAFLGLIVFIFFWYRNQPIEIPTIEETIEIGSLTEPTVTFVNPRKGAEEPTVTIVQFGDFECTACKTLATSLEVVVKTYPDDVQVVWKDLPNESVHPLSTPTAIAAHCADKQGAFWAYHDALYTRQTYLAESQFSQIASELGLDVEKFMTCYDSRDTLPIIKKDYEEALALGLTSTPTMFVGEEIIIGAITTESLLDLVANILATQ</sequence>
<evidence type="ECO:0000313" key="9">
    <source>
        <dbReference type="Proteomes" id="UP000231436"/>
    </source>
</evidence>
<keyword evidence="6" id="KW-0472">Membrane</keyword>
<dbReference type="PANTHER" id="PTHR13887:SF14">
    <property type="entry name" value="DISULFIDE BOND FORMATION PROTEIN D"/>
    <property type="match status" value="1"/>
</dbReference>
<dbReference type="InterPro" id="IPR036249">
    <property type="entry name" value="Thioredoxin-like_sf"/>
</dbReference>
<organism evidence="8 9">
    <name type="scientific">Candidatus Uhrbacteria bacterium CG10_big_fil_rev_8_21_14_0_10_48_16</name>
    <dbReference type="NCBI Taxonomy" id="1975038"/>
    <lineage>
        <taxon>Bacteria</taxon>
        <taxon>Candidatus Uhriibacteriota</taxon>
    </lineage>
</organism>
<feature type="transmembrane region" description="Helical" evidence="6">
    <location>
        <begin position="5"/>
        <end position="24"/>
    </location>
</feature>
<dbReference type="AlphaFoldDB" id="A0A2M8LHB0"/>
<evidence type="ECO:0000256" key="6">
    <source>
        <dbReference type="SAM" id="Phobius"/>
    </source>
</evidence>
<evidence type="ECO:0000256" key="2">
    <source>
        <dbReference type="ARBA" id="ARBA00022729"/>
    </source>
</evidence>
<proteinExistence type="inferred from homology"/>
<evidence type="ECO:0000313" key="8">
    <source>
        <dbReference type="EMBL" id="PJE76829.1"/>
    </source>
</evidence>
<evidence type="ECO:0000256" key="4">
    <source>
        <dbReference type="ARBA" id="ARBA00023157"/>
    </source>
</evidence>
<evidence type="ECO:0000256" key="5">
    <source>
        <dbReference type="ARBA" id="ARBA00023284"/>
    </source>
</evidence>
<dbReference type="EMBL" id="PFEU01000010">
    <property type="protein sequence ID" value="PJE76829.1"/>
    <property type="molecule type" value="Genomic_DNA"/>
</dbReference>
<reference evidence="9" key="1">
    <citation type="submission" date="2017-09" db="EMBL/GenBank/DDBJ databases">
        <title>Depth-based differentiation of microbial function through sediment-hosted aquifers and enrichment of novel symbionts in the deep terrestrial subsurface.</title>
        <authorList>
            <person name="Probst A.J."/>
            <person name="Ladd B."/>
            <person name="Jarett J.K."/>
            <person name="Geller-Mcgrath D.E."/>
            <person name="Sieber C.M.K."/>
            <person name="Emerson J.B."/>
            <person name="Anantharaman K."/>
            <person name="Thomas B.C."/>
            <person name="Malmstrom R."/>
            <person name="Stieglmeier M."/>
            <person name="Klingl A."/>
            <person name="Woyke T."/>
            <person name="Ryan C.M."/>
            <person name="Banfield J.F."/>
        </authorList>
    </citation>
    <scope>NUCLEOTIDE SEQUENCE [LARGE SCALE GENOMIC DNA]</scope>
</reference>
<keyword evidence="4" id="KW-1015">Disulfide bond</keyword>
<evidence type="ECO:0000259" key="7">
    <source>
        <dbReference type="PROSITE" id="PS51352"/>
    </source>
</evidence>
<feature type="domain" description="Thioredoxin" evidence="7">
    <location>
        <begin position="20"/>
        <end position="214"/>
    </location>
</feature>
<dbReference type="PROSITE" id="PS51352">
    <property type="entry name" value="THIOREDOXIN_2"/>
    <property type="match status" value="1"/>
</dbReference>
<keyword evidence="2" id="KW-0732">Signal</keyword>
<comment type="similarity">
    <text evidence="1">Belongs to the thioredoxin family. DsbA subfamily.</text>
</comment>
<dbReference type="PANTHER" id="PTHR13887">
    <property type="entry name" value="GLUTATHIONE S-TRANSFERASE KAPPA"/>
    <property type="match status" value="1"/>
</dbReference>
<dbReference type="Pfam" id="PF13462">
    <property type="entry name" value="Thioredoxin_4"/>
    <property type="match status" value="1"/>
</dbReference>
<keyword evidence="5" id="KW-0676">Redox-active center</keyword>
<keyword evidence="6" id="KW-0812">Transmembrane</keyword>
<evidence type="ECO:0000256" key="3">
    <source>
        <dbReference type="ARBA" id="ARBA00023002"/>
    </source>
</evidence>
<dbReference type="Proteomes" id="UP000231436">
    <property type="component" value="Unassembled WGS sequence"/>
</dbReference>